<keyword evidence="5" id="KW-0234">DNA repair</keyword>
<dbReference type="GO" id="GO:0000707">
    <property type="term" value="P:meiotic DNA recombinase assembly"/>
    <property type="evidence" value="ECO:0007669"/>
    <property type="project" value="TreeGrafter"/>
</dbReference>
<dbReference type="GO" id="GO:0005524">
    <property type="term" value="F:ATP binding"/>
    <property type="evidence" value="ECO:0007669"/>
    <property type="project" value="UniProtKB-KW"/>
</dbReference>
<dbReference type="InterPro" id="IPR052093">
    <property type="entry name" value="HR_Repair_Mediator"/>
</dbReference>
<comment type="subcellular location">
    <subcellularLocation>
        <location evidence="1">Nucleus</location>
    </subcellularLocation>
</comment>
<dbReference type="InterPro" id="IPR007150">
    <property type="entry name" value="HUS1/Mec3"/>
</dbReference>
<evidence type="ECO:0000256" key="5">
    <source>
        <dbReference type="ARBA" id="ARBA00023204"/>
    </source>
</evidence>
<name>A0A0N5AGG0_9BILA</name>
<dbReference type="GO" id="GO:0000400">
    <property type="term" value="F:four-way junction DNA binding"/>
    <property type="evidence" value="ECO:0007669"/>
    <property type="project" value="TreeGrafter"/>
</dbReference>
<evidence type="ECO:0000256" key="2">
    <source>
        <dbReference type="ARBA" id="ARBA00022741"/>
    </source>
</evidence>
<dbReference type="InterPro" id="IPR020588">
    <property type="entry name" value="RecA_ATP-bd"/>
</dbReference>
<evidence type="ECO:0000256" key="1">
    <source>
        <dbReference type="ARBA" id="ARBA00004123"/>
    </source>
</evidence>
<keyword evidence="3" id="KW-0227">DNA damage</keyword>
<dbReference type="GO" id="GO:0008821">
    <property type="term" value="F:crossover junction DNA endonuclease activity"/>
    <property type="evidence" value="ECO:0007669"/>
    <property type="project" value="TreeGrafter"/>
</dbReference>
<sequence>MASRKEDNCVKFIDALHLYNTESKEQPFSTGIAEFDELFGGYGIPPGTVLELVGCSSTGKTQLCMQLCVMAQKQSRLNSAAVYIDTEGSFSTLRLCQIAQQHFINEIPKNFLNNVMHTRCTDLVQLTSAICRLQGLLESSPQIGLIIVDSIAMPFRGETDYTQSVITHISSVLSQTAIAFRCLVVVVNHVTTKFDVKNSSSDGILAAALGTTWSHRPSARAWLCPPYAINLPYKFHLVKSSFCAQEITETTSKLCKERVVLHIAQNSFIFTSSERNHVDGSFFEISLNTNEFFSTLTMAGVSEEFDEIFMEFGKDLLFRCINPKEQTSKIRLTKIRNLPHLKIELKSLAVTHEMPVDLIPTRQWKQYIIPEIVGVKVAVFLPQLYILRSLISSVKNMGLKYIIFQGNQSGELYLIGDMDNVSIQIYFSNLSCFPLDDADGDPNLFHEVRVSVREVFTFLRSINTNFTLSRILLKIVPDKLAGFFIQQGDASFTYGISATVV</sequence>
<dbReference type="InterPro" id="IPR013632">
    <property type="entry name" value="Rad51_C"/>
</dbReference>
<dbReference type="InterPro" id="IPR027417">
    <property type="entry name" value="P-loop_NTPase"/>
</dbReference>
<evidence type="ECO:0000259" key="8">
    <source>
        <dbReference type="PROSITE" id="PS50162"/>
    </source>
</evidence>
<dbReference type="STRING" id="451379.A0A0N5AGG0"/>
<proteinExistence type="predicted"/>
<dbReference type="Gene3D" id="3.70.10.10">
    <property type="match status" value="1"/>
</dbReference>
<dbReference type="PANTHER" id="PTHR46239">
    <property type="entry name" value="DNA REPAIR PROTEIN RAD51 HOMOLOG 3 RAD51C"/>
    <property type="match status" value="1"/>
</dbReference>
<keyword evidence="6" id="KW-0539">Nucleus</keyword>
<dbReference type="GO" id="GO:0000077">
    <property type="term" value="P:DNA damage checkpoint signaling"/>
    <property type="evidence" value="ECO:0007669"/>
    <property type="project" value="InterPro"/>
</dbReference>
<dbReference type="SUPFAM" id="SSF52540">
    <property type="entry name" value="P-loop containing nucleoside triphosphate hydrolases"/>
    <property type="match status" value="1"/>
</dbReference>
<dbReference type="WBParaSite" id="SMUV_0000340901-mRNA-1">
    <property type="protein sequence ID" value="SMUV_0000340901-mRNA-1"/>
    <property type="gene ID" value="SMUV_0000340901"/>
</dbReference>
<dbReference type="Proteomes" id="UP000046393">
    <property type="component" value="Unplaced"/>
</dbReference>
<keyword evidence="9" id="KW-1185">Reference proteome</keyword>
<dbReference type="PANTHER" id="PTHR46239:SF1">
    <property type="entry name" value="DNA REPAIR PROTEIN RAD51 HOMOLOG 3"/>
    <property type="match status" value="1"/>
</dbReference>
<keyword evidence="2" id="KW-0547">Nucleotide-binding</keyword>
<evidence type="ECO:0000256" key="3">
    <source>
        <dbReference type="ARBA" id="ARBA00022763"/>
    </source>
</evidence>
<accession>A0A0N5AGG0</accession>
<dbReference type="GO" id="GO:0005657">
    <property type="term" value="C:replication fork"/>
    <property type="evidence" value="ECO:0007669"/>
    <property type="project" value="TreeGrafter"/>
</dbReference>
<dbReference type="Gene3D" id="3.40.50.300">
    <property type="entry name" value="P-loop containing nucleotide triphosphate hydrolases"/>
    <property type="match status" value="1"/>
</dbReference>
<feature type="domain" description="RecA family profile 1" evidence="8">
    <location>
        <begin position="24"/>
        <end position="190"/>
    </location>
</feature>
<evidence type="ECO:0000313" key="10">
    <source>
        <dbReference type="WBParaSite" id="SMUV_0000340901-mRNA-1"/>
    </source>
</evidence>
<dbReference type="AlphaFoldDB" id="A0A0N5AGG0"/>
<dbReference type="GO" id="GO:0140664">
    <property type="term" value="F:ATP-dependent DNA damage sensor activity"/>
    <property type="evidence" value="ECO:0007669"/>
    <property type="project" value="InterPro"/>
</dbReference>
<organism evidence="9 10">
    <name type="scientific">Syphacia muris</name>
    <dbReference type="NCBI Taxonomy" id="451379"/>
    <lineage>
        <taxon>Eukaryota</taxon>
        <taxon>Metazoa</taxon>
        <taxon>Ecdysozoa</taxon>
        <taxon>Nematoda</taxon>
        <taxon>Chromadorea</taxon>
        <taxon>Rhabditida</taxon>
        <taxon>Spirurina</taxon>
        <taxon>Oxyuridomorpha</taxon>
        <taxon>Oxyuroidea</taxon>
        <taxon>Oxyuridae</taxon>
        <taxon>Syphacia</taxon>
    </lineage>
</organism>
<keyword evidence="4" id="KW-0067">ATP-binding</keyword>
<dbReference type="GO" id="GO:0033065">
    <property type="term" value="C:Rad51C-XRCC3 complex"/>
    <property type="evidence" value="ECO:0007669"/>
    <property type="project" value="TreeGrafter"/>
</dbReference>
<evidence type="ECO:0000256" key="6">
    <source>
        <dbReference type="ARBA" id="ARBA00023242"/>
    </source>
</evidence>
<protein>
    <recommendedName>
        <fullName evidence="7">DNA repair protein RAD51 homolog 3</fullName>
    </recommendedName>
</protein>
<dbReference type="Pfam" id="PF08423">
    <property type="entry name" value="Rad51"/>
    <property type="match status" value="1"/>
</dbReference>
<dbReference type="Pfam" id="PF04005">
    <property type="entry name" value="Hus1"/>
    <property type="match status" value="1"/>
</dbReference>
<dbReference type="PROSITE" id="PS50162">
    <property type="entry name" value="RECA_2"/>
    <property type="match status" value="1"/>
</dbReference>
<reference evidence="10" key="1">
    <citation type="submission" date="2017-02" db="UniProtKB">
        <authorList>
            <consortium name="WormBaseParasite"/>
        </authorList>
    </citation>
    <scope>IDENTIFICATION</scope>
</reference>
<evidence type="ECO:0000313" key="9">
    <source>
        <dbReference type="Proteomes" id="UP000046393"/>
    </source>
</evidence>
<dbReference type="GO" id="GO:0033063">
    <property type="term" value="C:Rad51B-Rad51C-Rad51D-XRCC2 complex"/>
    <property type="evidence" value="ECO:0007669"/>
    <property type="project" value="TreeGrafter"/>
</dbReference>
<dbReference type="GO" id="GO:0007131">
    <property type="term" value="P:reciprocal meiotic recombination"/>
    <property type="evidence" value="ECO:0007669"/>
    <property type="project" value="TreeGrafter"/>
</dbReference>
<evidence type="ECO:0000256" key="4">
    <source>
        <dbReference type="ARBA" id="ARBA00022840"/>
    </source>
</evidence>
<dbReference type="GO" id="GO:0030896">
    <property type="term" value="C:checkpoint clamp complex"/>
    <property type="evidence" value="ECO:0007669"/>
    <property type="project" value="InterPro"/>
</dbReference>
<evidence type="ECO:0000256" key="7">
    <source>
        <dbReference type="ARBA" id="ARBA00040674"/>
    </source>
</evidence>